<keyword evidence="6 9" id="KW-0560">Oxidoreductase</keyword>
<dbReference type="InterPro" id="IPR002938">
    <property type="entry name" value="FAD-bd"/>
</dbReference>
<dbReference type="EMBL" id="OX291492">
    <property type="protein sequence ID" value="CAI1800863.1"/>
    <property type="molecule type" value="Genomic_DNA"/>
</dbReference>
<evidence type="ECO:0000256" key="5">
    <source>
        <dbReference type="ARBA" id="ARBA00022857"/>
    </source>
</evidence>
<dbReference type="SUPFAM" id="SSF51905">
    <property type="entry name" value="FAD/NAD(P)-binding domain"/>
    <property type="match status" value="1"/>
</dbReference>
<comment type="catalytic activity">
    <reaction evidence="8 9">
        <text>L-kynurenine + NADPH + O2 + H(+) = 3-hydroxy-L-kynurenine + NADP(+) + H2O</text>
        <dbReference type="Rhea" id="RHEA:20545"/>
        <dbReference type="ChEBI" id="CHEBI:15377"/>
        <dbReference type="ChEBI" id="CHEBI:15378"/>
        <dbReference type="ChEBI" id="CHEBI:15379"/>
        <dbReference type="ChEBI" id="CHEBI:57783"/>
        <dbReference type="ChEBI" id="CHEBI:57959"/>
        <dbReference type="ChEBI" id="CHEBI:58125"/>
        <dbReference type="ChEBI" id="CHEBI:58349"/>
        <dbReference type="EC" id="1.14.13.9"/>
    </reaction>
</comment>
<dbReference type="Gene3D" id="3.50.50.60">
    <property type="entry name" value="FAD/NAD(P)-binding domain"/>
    <property type="match status" value="1"/>
</dbReference>
<evidence type="ECO:0000256" key="9">
    <source>
        <dbReference type="HAMAP-Rule" id="MF_03018"/>
    </source>
</evidence>
<comment type="similarity">
    <text evidence="9">Belongs to the aromatic-ring hydroxylase family. KMO subfamily.</text>
</comment>
<evidence type="ECO:0000256" key="6">
    <source>
        <dbReference type="ARBA" id="ARBA00023002"/>
    </source>
</evidence>
<sequence>MTLETYTTSNKLFRLYMSESVAVIGAGLVGCLAALALSKEGYQVTLYDFRHDPRSDTTQNKNLKSINLAISARGIDALKSVDFGACERILQDMIPMKGRMIHDLRGEQESQLYGLHGEAINSINRSVLNNKLLDELEKTTAELKFGQKLARIEWTDDKQICHFAAEEDSKVPNIEKFDFIIGCDGAYSATRSQMQRKVEMDYSQEYMDLRYIELYIPATKVSKQEYGGNFAIAPDHLHIWPRHRFMLIALANSDGSFTSTFFGPKDQISDLITSESRVRNFLVENFPDIVNIMDLDDAVKRFITYPKESLVCVNCKPYDVPGGKAILLGDAAHAMVPFYGQGMNCGFEDVRILMELLKKHSGDCSSAFVEYSQTRHKDLVSITELAKRNYKEMSHDVTSKRFLFRRKLDALFSVMMREKWIPLYTMVSFRSDISYSKALERAEKQTRILKFLESLAIGILSVSSFKLFKFLARERS</sequence>
<comment type="subcellular location">
    <subcellularLocation>
        <location evidence="9">Mitochondrion outer membrane</location>
    </subcellularLocation>
</comment>
<evidence type="ECO:0000313" key="13">
    <source>
        <dbReference type="Proteomes" id="UP001152964"/>
    </source>
</evidence>
<dbReference type="InterPro" id="IPR036188">
    <property type="entry name" value="FAD/NAD-bd_sf"/>
</dbReference>
<dbReference type="InterPro" id="IPR027545">
    <property type="entry name" value="Kynurenine_monooxygenase"/>
</dbReference>
<keyword evidence="9 10" id="KW-0472">Membrane</keyword>
<dbReference type="PRINTS" id="PR00420">
    <property type="entry name" value="RNGMNOXGNASE"/>
</dbReference>
<organism evidence="12 13">
    <name type="scientific">Saccharomyces eubayanus</name>
    <name type="common">Yeast</name>
    <dbReference type="NCBI Taxonomy" id="1080349"/>
    <lineage>
        <taxon>Eukaryota</taxon>
        <taxon>Fungi</taxon>
        <taxon>Dikarya</taxon>
        <taxon>Ascomycota</taxon>
        <taxon>Saccharomycotina</taxon>
        <taxon>Saccharomycetes</taxon>
        <taxon>Saccharomycetales</taxon>
        <taxon>Saccharomycetaceae</taxon>
        <taxon>Saccharomyces</taxon>
    </lineage>
</organism>
<dbReference type="EC" id="1.14.13.9" evidence="9"/>
<name>A0ABN8VJE9_SACEU</name>
<keyword evidence="5 9" id="KW-0521">NADP</keyword>
<keyword evidence="4 9" id="KW-0274">FAD</keyword>
<gene>
    <name evidence="12" type="primary">U6500B00310</name>
    <name evidence="9" type="synonym">BNA4</name>
    <name evidence="12" type="ORF">SEUBUCD650_0B00310</name>
</gene>
<evidence type="ECO:0000256" key="1">
    <source>
        <dbReference type="ARBA" id="ARBA00001974"/>
    </source>
</evidence>
<keyword evidence="10" id="KW-0812">Transmembrane</keyword>
<evidence type="ECO:0000313" key="12">
    <source>
        <dbReference type="EMBL" id="CAI1800863.1"/>
    </source>
</evidence>
<accession>A0ABN8VJE9</accession>
<keyword evidence="2 9" id="KW-0285">Flavoprotein</keyword>
<dbReference type="PANTHER" id="PTHR46028">
    <property type="entry name" value="KYNURENINE 3-MONOOXYGENASE"/>
    <property type="match status" value="1"/>
</dbReference>
<dbReference type="Pfam" id="PF01494">
    <property type="entry name" value="FAD_binding_3"/>
    <property type="match status" value="1"/>
</dbReference>
<evidence type="ECO:0000256" key="10">
    <source>
        <dbReference type="SAM" id="Phobius"/>
    </source>
</evidence>
<evidence type="ECO:0000256" key="3">
    <source>
        <dbReference type="ARBA" id="ARBA00022642"/>
    </source>
</evidence>
<keyword evidence="3 9" id="KW-0662">Pyridine nucleotide biosynthesis</keyword>
<dbReference type="HAMAP" id="MF_01971">
    <property type="entry name" value="Kynurenine_monooxygenase"/>
    <property type="match status" value="1"/>
</dbReference>
<evidence type="ECO:0000259" key="11">
    <source>
        <dbReference type="Pfam" id="PF01494"/>
    </source>
</evidence>
<evidence type="ECO:0000256" key="4">
    <source>
        <dbReference type="ARBA" id="ARBA00022827"/>
    </source>
</evidence>
<evidence type="ECO:0000256" key="7">
    <source>
        <dbReference type="ARBA" id="ARBA00023033"/>
    </source>
</evidence>
<keyword evidence="9" id="KW-1000">Mitochondrion outer membrane</keyword>
<comment type="function">
    <text evidence="9">Catalyzes the hydroxylation of L-kynurenine (L-Kyn) to form 3-hydroxy-L-kynurenine (L-3OHKyn). Required for synthesis of quinolinic acid.</text>
</comment>
<feature type="domain" description="FAD-binding" evidence="11">
    <location>
        <begin position="20"/>
        <end position="367"/>
    </location>
</feature>
<proteinExistence type="inferred from homology"/>
<keyword evidence="9" id="KW-0496">Mitochondrion</keyword>
<feature type="transmembrane region" description="Helical" evidence="10">
    <location>
        <begin position="20"/>
        <end position="37"/>
    </location>
</feature>
<keyword evidence="7 9" id="KW-0503">Monooxygenase</keyword>
<reference evidence="12" key="1">
    <citation type="submission" date="2022-08" db="EMBL/GenBank/DDBJ databases">
        <authorList>
            <person name="Byrne P K."/>
        </authorList>
    </citation>
    <scope>NUCLEOTIDE SEQUENCE</scope>
    <source>
        <strain evidence="12">UCD650</strain>
    </source>
</reference>
<evidence type="ECO:0000256" key="8">
    <source>
        <dbReference type="ARBA" id="ARBA00047818"/>
    </source>
</evidence>
<keyword evidence="13" id="KW-1185">Reference proteome</keyword>
<protein>
    <recommendedName>
        <fullName evidence="9">Kynurenine 3-monooxygenase</fullName>
        <ecNumber evidence="9">1.14.13.9</ecNumber>
    </recommendedName>
    <alternativeName>
        <fullName evidence="9">Biosynthesis of nicotinic acid protein 4</fullName>
    </alternativeName>
    <alternativeName>
        <fullName evidence="9">Kynurenine 3-hydroxylase</fullName>
    </alternativeName>
</protein>
<comment type="pathway">
    <text evidence="9">Cofactor biosynthesis; NAD(+) biosynthesis; quinolinate from L-kynurenine: step 1/3.</text>
</comment>
<dbReference type="PANTHER" id="PTHR46028:SF2">
    <property type="entry name" value="KYNURENINE 3-MONOOXYGENASE"/>
    <property type="match status" value="1"/>
</dbReference>
<evidence type="ECO:0000256" key="2">
    <source>
        <dbReference type="ARBA" id="ARBA00022630"/>
    </source>
</evidence>
<comment type="cofactor">
    <cofactor evidence="1 9">
        <name>FAD</name>
        <dbReference type="ChEBI" id="CHEBI:57692"/>
    </cofactor>
</comment>
<dbReference type="Proteomes" id="UP001152964">
    <property type="component" value="Chromosome 2"/>
</dbReference>
<keyword evidence="10" id="KW-1133">Transmembrane helix</keyword>